<evidence type="ECO:0000256" key="4">
    <source>
        <dbReference type="ARBA" id="ARBA00022777"/>
    </source>
</evidence>
<sequence>MNSSCISGAVGQGVADLVLASIPLAWYGDDFTGATDTLSVVARAGLRTVLFLRVPTPAQQHAVGALDAVGIAGTARSLTPEAMRQELLPVQQFFAQLRPRVVHYKLCSTWDSAAHVGNLHVAMHALLPAVQSKWVPMVGGQPSLGRYCAFSHLFAQAGAGGAVQRIDRHPTMAEHPVTPMRESDLRLHLATQGFMHMRHVHLPCYALGPQDVDAIQTQWLEQLPQDADAMPVLFDATEPAQLHMLGKVLWQRALSQRVLALGSSSVAQALIAYWQTLPSAQQPVAVAATGDAVVKPRQPGPAFVFAGSLSPVTAQQIEAAHSYRRIHVDAARLLHDHAYAQAVVVEASEALAQGHHTLVYTRPQSCDVADRLPQAQAADLARQSALLVAQVLQRKAQLQPAFAVRRIGIAGGDTSSHITRALDMWALSYASRLAEGVTLCTIHSNQPAFDGAEIMLKGGQVGDVDLLQRFAQE</sequence>
<reference evidence="9 10" key="1">
    <citation type="journal article" date="2015" name="Antonie Van Leeuwenhoek">
        <title>Lampropedia puyangensis sp. nov., isolated from symptomatic bark of Populus ? euramericana canker and emended description of Lampropedia hyalina (Ehrenberg 1832) Lee et al. 2004.</title>
        <authorList>
            <person name="Li Y."/>
            <person name="Wang T."/>
            <person name="Piao C.G."/>
            <person name="Wang L.F."/>
            <person name="Tian G.Z."/>
            <person name="Zhu T.H."/>
            <person name="Guo M.W."/>
        </authorList>
    </citation>
    <scope>NUCLEOTIDE SEQUENCE [LARGE SCALE GENOMIC DNA]</scope>
    <source>
        <strain evidence="9 10">2-bin</strain>
    </source>
</reference>
<dbReference type="InterPro" id="IPR042213">
    <property type="entry name" value="NBD_C_sf"/>
</dbReference>
<evidence type="ECO:0000256" key="3">
    <source>
        <dbReference type="ARBA" id="ARBA00022741"/>
    </source>
</evidence>
<dbReference type="GO" id="GO:0016301">
    <property type="term" value="F:kinase activity"/>
    <property type="evidence" value="ECO:0007669"/>
    <property type="project" value="UniProtKB-KW"/>
</dbReference>
<dbReference type="Pfam" id="PF17042">
    <property type="entry name" value="NBD_C"/>
    <property type="match status" value="1"/>
</dbReference>
<dbReference type="Gene3D" id="3.40.980.20">
    <property type="entry name" value="Four-carbon acid sugar kinase, nucleotide binding domain"/>
    <property type="match status" value="1"/>
</dbReference>
<keyword evidence="10" id="KW-1185">Reference proteome</keyword>
<keyword evidence="4 9" id="KW-0418">Kinase</keyword>
<evidence type="ECO:0000256" key="5">
    <source>
        <dbReference type="ARBA" id="ARBA00022840"/>
    </source>
</evidence>
<keyword evidence="2" id="KW-0808">Transferase</keyword>
<dbReference type="AlphaFoldDB" id="A0A4V4GSG5"/>
<evidence type="ECO:0000256" key="6">
    <source>
        <dbReference type="ARBA" id="ARBA00023277"/>
    </source>
</evidence>
<keyword evidence="5" id="KW-0067">ATP-binding</keyword>
<evidence type="ECO:0000313" key="9">
    <source>
        <dbReference type="EMBL" id="THU04386.1"/>
    </source>
</evidence>
<dbReference type="RefSeq" id="WP_136572281.1">
    <property type="nucleotide sequence ID" value="NZ_STFG01000002.1"/>
</dbReference>
<dbReference type="InterPro" id="IPR037051">
    <property type="entry name" value="4-carb_acid_sugar_kinase_N_sf"/>
</dbReference>
<organism evidence="9 10">
    <name type="scientific">Lampropedia puyangensis</name>
    <dbReference type="NCBI Taxonomy" id="1330072"/>
    <lineage>
        <taxon>Bacteria</taxon>
        <taxon>Pseudomonadati</taxon>
        <taxon>Pseudomonadota</taxon>
        <taxon>Betaproteobacteria</taxon>
        <taxon>Burkholderiales</taxon>
        <taxon>Comamonadaceae</taxon>
        <taxon>Lampropedia</taxon>
    </lineage>
</organism>
<comment type="caution">
    <text evidence="9">The sequence shown here is derived from an EMBL/GenBank/DDBJ whole genome shotgun (WGS) entry which is preliminary data.</text>
</comment>
<protein>
    <submittedName>
        <fullName evidence="9">Four-carbon acid sugar kinase family protein</fullName>
    </submittedName>
</protein>
<dbReference type="Pfam" id="PF07005">
    <property type="entry name" value="SBD_N"/>
    <property type="match status" value="1"/>
</dbReference>
<evidence type="ECO:0000259" key="7">
    <source>
        <dbReference type="Pfam" id="PF07005"/>
    </source>
</evidence>
<dbReference type="InterPro" id="IPR010737">
    <property type="entry name" value="4-carb_acid_sugar_kinase_N"/>
</dbReference>
<dbReference type="EMBL" id="STFG01000002">
    <property type="protein sequence ID" value="THU04386.1"/>
    <property type="molecule type" value="Genomic_DNA"/>
</dbReference>
<evidence type="ECO:0000256" key="1">
    <source>
        <dbReference type="ARBA" id="ARBA00005715"/>
    </source>
</evidence>
<keyword evidence="6" id="KW-0119">Carbohydrate metabolism</keyword>
<dbReference type="SUPFAM" id="SSF142764">
    <property type="entry name" value="YgbK-like"/>
    <property type="match status" value="1"/>
</dbReference>
<dbReference type="GO" id="GO:0005524">
    <property type="term" value="F:ATP binding"/>
    <property type="evidence" value="ECO:0007669"/>
    <property type="project" value="UniProtKB-KW"/>
</dbReference>
<feature type="domain" description="Four-carbon acid sugar kinase nucleotide binding" evidence="8">
    <location>
        <begin position="304"/>
        <end position="467"/>
    </location>
</feature>
<feature type="domain" description="Four-carbon acid sugar kinase N-terminal" evidence="7">
    <location>
        <begin position="24"/>
        <end position="270"/>
    </location>
</feature>
<gene>
    <name evidence="9" type="ORF">E9531_03025</name>
</gene>
<name>A0A4V4GSG5_9BURK</name>
<evidence type="ECO:0000313" key="10">
    <source>
        <dbReference type="Proteomes" id="UP000308917"/>
    </source>
</evidence>
<dbReference type="OrthoDB" id="191465at2"/>
<evidence type="ECO:0000256" key="2">
    <source>
        <dbReference type="ARBA" id="ARBA00022679"/>
    </source>
</evidence>
<comment type="similarity">
    <text evidence="1">Belongs to the four-carbon acid sugar kinase family.</text>
</comment>
<dbReference type="Gene3D" id="3.40.50.10840">
    <property type="entry name" value="Putative sugar-binding, N-terminal domain"/>
    <property type="match status" value="1"/>
</dbReference>
<proteinExistence type="inferred from homology"/>
<dbReference type="Proteomes" id="UP000308917">
    <property type="component" value="Unassembled WGS sequence"/>
</dbReference>
<evidence type="ECO:0000259" key="8">
    <source>
        <dbReference type="Pfam" id="PF17042"/>
    </source>
</evidence>
<accession>A0A4V4GSG5</accession>
<dbReference type="InterPro" id="IPR031475">
    <property type="entry name" value="NBD_C"/>
</dbReference>
<keyword evidence="3" id="KW-0547">Nucleotide-binding</keyword>